<reference evidence="1 2" key="1">
    <citation type="journal article" date="2018" name="Nat. Biotechnol.">
        <title>A standardized bacterial taxonomy based on genome phylogeny substantially revises the tree of life.</title>
        <authorList>
            <person name="Parks D.H."/>
            <person name="Chuvochina M."/>
            <person name="Waite D.W."/>
            <person name="Rinke C."/>
            <person name="Skarshewski A."/>
            <person name="Chaumeil P.A."/>
            <person name="Hugenholtz P."/>
        </authorList>
    </citation>
    <scope>NUCLEOTIDE SEQUENCE [LARGE SCALE GENOMIC DNA]</scope>
    <source>
        <strain evidence="1">UBA8844</strain>
    </source>
</reference>
<evidence type="ECO:0008006" key="3">
    <source>
        <dbReference type="Google" id="ProtNLM"/>
    </source>
</evidence>
<proteinExistence type="predicted"/>
<sequence>MVALPALMEDLVRRACATDASVEMLAPSAATVEAFLRAPAMRDADIIITVSDSVDVSRVLLERTPTARLLLIEQQDGMGYLTELRPTRSRLGPISPAELMRIIANDGTHRAAWAMLDEPMVQGSR</sequence>
<dbReference type="AlphaFoldDB" id="A0A3D4V5T1"/>
<dbReference type="EMBL" id="DPIY01000005">
    <property type="protein sequence ID" value="HCT56486.1"/>
    <property type="molecule type" value="Genomic_DNA"/>
</dbReference>
<organism evidence="1 2">
    <name type="scientific">Gemmatimonas aurantiaca</name>
    <dbReference type="NCBI Taxonomy" id="173480"/>
    <lineage>
        <taxon>Bacteria</taxon>
        <taxon>Pseudomonadati</taxon>
        <taxon>Gemmatimonadota</taxon>
        <taxon>Gemmatimonadia</taxon>
        <taxon>Gemmatimonadales</taxon>
        <taxon>Gemmatimonadaceae</taxon>
        <taxon>Gemmatimonas</taxon>
    </lineage>
</organism>
<protein>
    <recommendedName>
        <fullName evidence="3">RCK N-terminal domain-containing protein</fullName>
    </recommendedName>
</protein>
<comment type="caution">
    <text evidence="1">The sequence shown here is derived from an EMBL/GenBank/DDBJ whole genome shotgun (WGS) entry which is preliminary data.</text>
</comment>
<gene>
    <name evidence="1" type="ORF">DGD08_04655</name>
</gene>
<name>A0A3D4V5T1_9BACT</name>
<dbReference type="Proteomes" id="UP000264071">
    <property type="component" value="Unassembled WGS sequence"/>
</dbReference>
<accession>A0A3D4V5T1</accession>
<evidence type="ECO:0000313" key="1">
    <source>
        <dbReference type="EMBL" id="HCT56486.1"/>
    </source>
</evidence>
<evidence type="ECO:0000313" key="2">
    <source>
        <dbReference type="Proteomes" id="UP000264071"/>
    </source>
</evidence>